<reference evidence="3 4" key="1">
    <citation type="submission" date="2020-01" db="EMBL/GenBank/DDBJ databases">
        <title>Draft genome sequence of Aspergillus lentulus IFM 60648.</title>
        <authorList>
            <person name="Takahashi H."/>
            <person name="Yaguchi T."/>
        </authorList>
    </citation>
    <scope>NUCLEOTIDE SEQUENCE [LARGE SCALE GENOMIC DNA]</scope>
    <source>
        <strain evidence="3 4">IFM 60648</strain>
    </source>
</reference>
<name>A0ABQ1AAX3_ASPLE</name>
<feature type="region of interest" description="Disordered" evidence="2">
    <location>
        <begin position="1"/>
        <end position="25"/>
    </location>
</feature>
<sequence>MGQEYEIRVGRSTSVNGPFQDKDGTNLTDGGGTVVYASNHGVVYAPGGIGMLPANEKHPEILYYHYLNTTMGLKDDDAHLGWSYLVYKDGWPVAKAVENSGIASRPGYILSISALIVAYVLM</sequence>
<keyword evidence="1" id="KW-0732">Signal</keyword>
<comment type="caution">
    <text evidence="3">The sequence shown here is derived from an EMBL/GenBank/DDBJ whole genome shotgun (WGS) entry which is preliminary data.</text>
</comment>
<accession>A0ABQ1AAX3</accession>
<evidence type="ECO:0000313" key="4">
    <source>
        <dbReference type="Proteomes" id="UP000465220"/>
    </source>
</evidence>
<organism evidence="3 4">
    <name type="scientific">Aspergillus lentulus</name>
    <dbReference type="NCBI Taxonomy" id="293939"/>
    <lineage>
        <taxon>Eukaryota</taxon>
        <taxon>Fungi</taxon>
        <taxon>Dikarya</taxon>
        <taxon>Ascomycota</taxon>
        <taxon>Pezizomycotina</taxon>
        <taxon>Eurotiomycetes</taxon>
        <taxon>Eurotiomycetidae</taxon>
        <taxon>Eurotiales</taxon>
        <taxon>Aspergillaceae</taxon>
        <taxon>Aspergillus</taxon>
        <taxon>Aspergillus subgen. Fumigati</taxon>
    </lineage>
</organism>
<proteinExistence type="predicted"/>
<dbReference type="Gene3D" id="2.115.10.20">
    <property type="entry name" value="Glycosyl hydrolase domain, family 43"/>
    <property type="match status" value="1"/>
</dbReference>
<dbReference type="PANTHER" id="PTHR43301">
    <property type="entry name" value="ARABINAN ENDO-1,5-ALPHA-L-ARABINOSIDASE"/>
    <property type="match status" value="1"/>
</dbReference>
<dbReference type="InterPro" id="IPR023296">
    <property type="entry name" value="Glyco_hydro_beta-prop_sf"/>
</dbReference>
<keyword evidence="4" id="KW-1185">Reference proteome</keyword>
<evidence type="ECO:0000313" key="3">
    <source>
        <dbReference type="EMBL" id="GFF77713.1"/>
    </source>
</evidence>
<evidence type="ECO:0000256" key="1">
    <source>
        <dbReference type="ARBA" id="ARBA00022729"/>
    </source>
</evidence>
<evidence type="ECO:0000256" key="2">
    <source>
        <dbReference type="SAM" id="MobiDB-lite"/>
    </source>
</evidence>
<dbReference type="Proteomes" id="UP000465220">
    <property type="component" value="Unassembled WGS sequence"/>
</dbReference>
<dbReference type="EMBL" id="BLKI01000025">
    <property type="protein sequence ID" value="GFF77713.1"/>
    <property type="molecule type" value="Genomic_DNA"/>
</dbReference>
<dbReference type="InterPro" id="IPR050727">
    <property type="entry name" value="GH43_arabinanases"/>
</dbReference>
<dbReference type="SUPFAM" id="SSF75005">
    <property type="entry name" value="Arabinanase/levansucrase/invertase"/>
    <property type="match status" value="1"/>
</dbReference>
<dbReference type="PANTHER" id="PTHR43301:SF5">
    <property type="entry name" value="ARABINAN ENDO-1,5-ALPHA-L-ARABINOSIDASE D-RELATED"/>
    <property type="match status" value="1"/>
</dbReference>
<gene>
    <name evidence="3" type="ORF">IFM60648_05028</name>
</gene>
<protein>
    <submittedName>
        <fullName evidence="3">Probable arabinan endo-1,5-alpha-L-arabinosidase D</fullName>
    </submittedName>
</protein>